<evidence type="ECO:0000313" key="2">
    <source>
        <dbReference type="EMBL" id="AOX01102.1"/>
    </source>
</evidence>
<dbReference type="OrthoDB" id="448901at2"/>
<proteinExistence type="predicted"/>
<evidence type="ECO:0000256" key="1">
    <source>
        <dbReference type="SAM" id="Phobius"/>
    </source>
</evidence>
<dbReference type="STRING" id="1458985.BJP34_18110"/>
<gene>
    <name evidence="2" type="ORF">BJP34_18110</name>
</gene>
<evidence type="ECO:0000313" key="3">
    <source>
        <dbReference type="Proteomes" id="UP000177870"/>
    </source>
</evidence>
<accession>A0A1D8TTX3</accession>
<dbReference type="EMBL" id="CP017599">
    <property type="protein sequence ID" value="AOX01102.1"/>
    <property type="molecule type" value="Genomic_DNA"/>
</dbReference>
<dbReference type="AlphaFoldDB" id="A0A1D8TTX3"/>
<keyword evidence="1" id="KW-0812">Transmembrane</keyword>
<sequence length="498" mass="56639">MTSKVYAPNVHLFAFHLKTSQPTTLLWDKCNQIISQKFAVTKQLEIEEESGYRVDLLKDKTTDDVAFHFGSNVTLDNTSLAVTGVATPLRIQDTYGLALNLRRPELEDNQTQRTQPVPSSFLKQLNSAGCLMPEEIGSSIGQTLVLTVWYTEQKRFIPWKLLQNRQELRQLADECLRAFIPAQIPCPHFNQEGELFGSPIFEYGVPSQPEKYCHILVWIFVNPEASDNFIDYYSNFINLFCYRNKVIRAYQLNRDVYQVIKDHYQTIEQYFDETFKKWPTSQSLSQAELDKFKEDIKSVSQKALDYSRLLRDLDHYRLTITINAENYNRELRDISGKLPQDDLSFLETFFNDCQLFQEQIQSDLGYFGNGAALLEQALSAIRARVDIDQAEREKRLQRSIALVGTGLAVSAISAQTAGKPLESIIDPKESLNCPSSGVTPCLTYSVVFVLFHVAVGVIAALILNGIINLVSKREQGTAMQRGLGGFPHERLHQDGNRE</sequence>
<protein>
    <submittedName>
        <fullName evidence="2">Uncharacterized protein</fullName>
    </submittedName>
</protein>
<organism evidence="2 3">
    <name type="scientific">Moorena producens PAL-8-15-08-1</name>
    <dbReference type="NCBI Taxonomy" id="1458985"/>
    <lineage>
        <taxon>Bacteria</taxon>
        <taxon>Bacillati</taxon>
        <taxon>Cyanobacteriota</taxon>
        <taxon>Cyanophyceae</taxon>
        <taxon>Coleofasciculales</taxon>
        <taxon>Coleofasciculaceae</taxon>
        <taxon>Moorena</taxon>
    </lineage>
</organism>
<dbReference type="KEGG" id="mpro:BJP34_18110"/>
<dbReference type="RefSeq" id="WP_070393552.1">
    <property type="nucleotide sequence ID" value="NZ_CP017599.1"/>
</dbReference>
<name>A0A1D8TTX3_9CYAN</name>
<dbReference type="Proteomes" id="UP000177870">
    <property type="component" value="Chromosome"/>
</dbReference>
<keyword evidence="1" id="KW-0472">Membrane</keyword>
<feature type="transmembrane region" description="Helical" evidence="1">
    <location>
        <begin position="442"/>
        <end position="463"/>
    </location>
</feature>
<keyword evidence="1" id="KW-1133">Transmembrane helix</keyword>
<reference evidence="3" key="1">
    <citation type="submission" date="2016-10" db="EMBL/GenBank/DDBJ databases">
        <title>Comparative genomics uncovers the prolific and rare metabolic potential of the cyanobacterial genus Moorea.</title>
        <authorList>
            <person name="Leao T."/>
            <person name="Castelao G."/>
            <person name="Korobeynikov A."/>
            <person name="Monroe E.A."/>
            <person name="Podell S."/>
            <person name="Glukhov E."/>
            <person name="Allen E."/>
            <person name="Gerwick W.H."/>
            <person name="Gerwick L."/>
        </authorList>
    </citation>
    <scope>NUCLEOTIDE SEQUENCE [LARGE SCALE GENOMIC DNA]</scope>
    <source>
        <strain evidence="3">PAL-8-15-08-1</strain>
    </source>
</reference>